<accession>A0A645AAJ9</accession>
<dbReference type="AlphaFoldDB" id="A0A645AAJ9"/>
<evidence type="ECO:0000313" key="1">
    <source>
        <dbReference type="EMBL" id="MPM49718.1"/>
    </source>
</evidence>
<name>A0A645AAJ9_9ZZZZ</name>
<proteinExistence type="predicted"/>
<organism evidence="1">
    <name type="scientific">bioreactor metagenome</name>
    <dbReference type="NCBI Taxonomy" id="1076179"/>
    <lineage>
        <taxon>unclassified sequences</taxon>
        <taxon>metagenomes</taxon>
        <taxon>ecological metagenomes</taxon>
    </lineage>
</organism>
<gene>
    <name evidence="1" type="ORF">SDC9_96449</name>
</gene>
<dbReference type="EMBL" id="VSSQ01012644">
    <property type="protein sequence ID" value="MPM49718.1"/>
    <property type="molecule type" value="Genomic_DNA"/>
</dbReference>
<reference evidence="1" key="1">
    <citation type="submission" date="2019-08" db="EMBL/GenBank/DDBJ databases">
        <authorList>
            <person name="Kucharzyk K."/>
            <person name="Murdoch R.W."/>
            <person name="Higgins S."/>
            <person name="Loffler F."/>
        </authorList>
    </citation>
    <scope>NUCLEOTIDE SEQUENCE</scope>
</reference>
<sequence length="78" mass="9119">MAELLPEAASSDQMEYLLRFSNPLEVVRDKWIEETGSEMVHDDEMSHALWSITDKQDAEQNYELDEAFLPPEQEVRMC</sequence>
<comment type="caution">
    <text evidence="1">The sequence shown here is derived from an EMBL/GenBank/DDBJ whole genome shotgun (WGS) entry which is preliminary data.</text>
</comment>
<protein>
    <submittedName>
        <fullName evidence="1">Uncharacterized protein</fullName>
    </submittedName>
</protein>